<gene>
    <name evidence="1" type="ORF">METZ01_LOCUS227965</name>
</gene>
<accession>A0A382GLQ7</accession>
<evidence type="ECO:0000313" key="1">
    <source>
        <dbReference type="EMBL" id="SVB75111.1"/>
    </source>
</evidence>
<sequence>MTLSDTILAYWNTLSIEKSIKTQTFKCYFADIKMFLRLTL</sequence>
<dbReference type="EMBL" id="UINC01055805">
    <property type="protein sequence ID" value="SVB75111.1"/>
    <property type="molecule type" value="Genomic_DNA"/>
</dbReference>
<reference evidence="1" key="1">
    <citation type="submission" date="2018-05" db="EMBL/GenBank/DDBJ databases">
        <authorList>
            <person name="Lanie J.A."/>
            <person name="Ng W.-L."/>
            <person name="Kazmierczak K.M."/>
            <person name="Andrzejewski T.M."/>
            <person name="Davidsen T.M."/>
            <person name="Wayne K.J."/>
            <person name="Tettelin H."/>
            <person name="Glass J.I."/>
            <person name="Rusch D."/>
            <person name="Podicherti R."/>
            <person name="Tsui H.-C.T."/>
            <person name="Winkler M.E."/>
        </authorList>
    </citation>
    <scope>NUCLEOTIDE SEQUENCE</scope>
</reference>
<dbReference type="AlphaFoldDB" id="A0A382GLQ7"/>
<protein>
    <submittedName>
        <fullName evidence="1">Uncharacterized protein</fullName>
    </submittedName>
</protein>
<proteinExistence type="predicted"/>
<name>A0A382GLQ7_9ZZZZ</name>
<organism evidence="1">
    <name type="scientific">marine metagenome</name>
    <dbReference type="NCBI Taxonomy" id="408172"/>
    <lineage>
        <taxon>unclassified sequences</taxon>
        <taxon>metagenomes</taxon>
        <taxon>ecological metagenomes</taxon>
    </lineage>
</organism>